<evidence type="ECO:0000313" key="1">
    <source>
        <dbReference type="EMBL" id="KAI5417232.1"/>
    </source>
</evidence>
<proteinExistence type="predicted"/>
<dbReference type="EMBL" id="JAMSHJ010000004">
    <property type="protein sequence ID" value="KAI5417232.1"/>
    <property type="molecule type" value="Genomic_DNA"/>
</dbReference>
<organism evidence="1 2">
    <name type="scientific">Pisum sativum</name>
    <name type="common">Garden pea</name>
    <name type="synonym">Lathyrus oleraceus</name>
    <dbReference type="NCBI Taxonomy" id="3888"/>
    <lineage>
        <taxon>Eukaryota</taxon>
        <taxon>Viridiplantae</taxon>
        <taxon>Streptophyta</taxon>
        <taxon>Embryophyta</taxon>
        <taxon>Tracheophyta</taxon>
        <taxon>Spermatophyta</taxon>
        <taxon>Magnoliopsida</taxon>
        <taxon>eudicotyledons</taxon>
        <taxon>Gunneridae</taxon>
        <taxon>Pentapetalae</taxon>
        <taxon>rosids</taxon>
        <taxon>fabids</taxon>
        <taxon>Fabales</taxon>
        <taxon>Fabaceae</taxon>
        <taxon>Papilionoideae</taxon>
        <taxon>50 kb inversion clade</taxon>
        <taxon>NPAAA clade</taxon>
        <taxon>Hologalegina</taxon>
        <taxon>IRL clade</taxon>
        <taxon>Fabeae</taxon>
        <taxon>Lathyrus</taxon>
    </lineage>
</organism>
<dbReference type="Proteomes" id="UP001058974">
    <property type="component" value="Chromosome 4"/>
</dbReference>
<sequence>MLPLLCRNNLIPTVQEKHSSVQRNQHVLPVEHDVRHPINVPIVTVQKLYPIFTPTVNLDFNTDDNDDSDYDPFATHQSEDDTCLEFDDQYAAFVISEHQTGTTEDMYTIEFQKKGLPHAHILIFLHPSNKYPRPGDIDKIISVEVSDPLKDQKLYNLAKTHMVHGPYG</sequence>
<keyword evidence="2" id="KW-1185">Reference proteome</keyword>
<dbReference type="AlphaFoldDB" id="A0A9D5AM69"/>
<evidence type="ECO:0000313" key="2">
    <source>
        <dbReference type="Proteomes" id="UP001058974"/>
    </source>
</evidence>
<reference evidence="1 2" key="1">
    <citation type="journal article" date="2022" name="Nat. Genet.">
        <title>Improved pea reference genome and pan-genome highlight genomic features and evolutionary characteristics.</title>
        <authorList>
            <person name="Yang T."/>
            <person name="Liu R."/>
            <person name="Luo Y."/>
            <person name="Hu S."/>
            <person name="Wang D."/>
            <person name="Wang C."/>
            <person name="Pandey M.K."/>
            <person name="Ge S."/>
            <person name="Xu Q."/>
            <person name="Li N."/>
            <person name="Li G."/>
            <person name="Huang Y."/>
            <person name="Saxena R.K."/>
            <person name="Ji Y."/>
            <person name="Li M."/>
            <person name="Yan X."/>
            <person name="He Y."/>
            <person name="Liu Y."/>
            <person name="Wang X."/>
            <person name="Xiang C."/>
            <person name="Varshney R.K."/>
            <person name="Ding H."/>
            <person name="Gao S."/>
            <person name="Zong X."/>
        </authorList>
    </citation>
    <scope>NUCLEOTIDE SEQUENCE [LARGE SCALE GENOMIC DNA]</scope>
    <source>
        <strain evidence="1 2">cv. Zhongwan 6</strain>
    </source>
</reference>
<evidence type="ECO:0008006" key="3">
    <source>
        <dbReference type="Google" id="ProtNLM"/>
    </source>
</evidence>
<dbReference type="Gramene" id="Psat04G0201900-T1">
    <property type="protein sequence ID" value="KAI5417232.1"/>
    <property type="gene ID" value="KIW84_042019"/>
</dbReference>
<name>A0A9D5AM69_PEA</name>
<protein>
    <recommendedName>
        <fullName evidence="3">Helitron helicase-like domain-containing protein</fullName>
    </recommendedName>
</protein>
<gene>
    <name evidence="1" type="ORF">KIW84_042019</name>
</gene>
<accession>A0A9D5AM69</accession>
<comment type="caution">
    <text evidence="1">The sequence shown here is derived from an EMBL/GenBank/DDBJ whole genome shotgun (WGS) entry which is preliminary data.</text>
</comment>